<accession>A0A645ILW7</accession>
<organism evidence="1">
    <name type="scientific">bioreactor metagenome</name>
    <dbReference type="NCBI Taxonomy" id="1076179"/>
    <lineage>
        <taxon>unclassified sequences</taxon>
        <taxon>metagenomes</taxon>
        <taxon>ecological metagenomes</taxon>
    </lineage>
</organism>
<proteinExistence type="predicted"/>
<protein>
    <submittedName>
        <fullName evidence="1">Uncharacterized protein</fullName>
    </submittedName>
</protein>
<sequence>MVSKSTLVRPQVGHETRFIPDGLIPIDFNISLAKNTSFTGFPVKETLMVSPIPASKSPPIPIADFSFPLFTVPDSVIPI</sequence>
<dbReference type="EMBL" id="VSSQ01116602">
    <property type="protein sequence ID" value="MPN51459.1"/>
    <property type="molecule type" value="Genomic_DNA"/>
</dbReference>
<reference evidence="1" key="1">
    <citation type="submission" date="2019-08" db="EMBL/GenBank/DDBJ databases">
        <authorList>
            <person name="Kucharzyk K."/>
            <person name="Murdoch R.W."/>
            <person name="Higgins S."/>
            <person name="Loffler F."/>
        </authorList>
    </citation>
    <scope>NUCLEOTIDE SEQUENCE</scope>
</reference>
<dbReference type="AlphaFoldDB" id="A0A645ILW7"/>
<gene>
    <name evidence="1" type="ORF">SDC9_199105</name>
</gene>
<evidence type="ECO:0000313" key="1">
    <source>
        <dbReference type="EMBL" id="MPN51459.1"/>
    </source>
</evidence>
<comment type="caution">
    <text evidence="1">The sequence shown here is derived from an EMBL/GenBank/DDBJ whole genome shotgun (WGS) entry which is preliminary data.</text>
</comment>
<name>A0A645ILW7_9ZZZZ</name>